<dbReference type="Proteomes" id="UP001158598">
    <property type="component" value="Chromosome"/>
</dbReference>
<name>A0AA35V4E5_METCP</name>
<organism evidence="1 2">
    <name type="scientific">Methylococcus capsulatus</name>
    <dbReference type="NCBI Taxonomy" id="414"/>
    <lineage>
        <taxon>Bacteria</taxon>
        <taxon>Pseudomonadati</taxon>
        <taxon>Pseudomonadota</taxon>
        <taxon>Gammaproteobacteria</taxon>
        <taxon>Methylococcales</taxon>
        <taxon>Methylococcaceae</taxon>
        <taxon>Methylococcus</taxon>
    </lineage>
</organism>
<gene>
    <name evidence="1" type="ORF">MCNOR_1912</name>
</gene>
<reference evidence="1" key="1">
    <citation type="submission" date="2023-03" db="EMBL/GenBank/DDBJ databases">
        <authorList>
            <person name="Pearce D."/>
        </authorList>
    </citation>
    <scope>NUCLEOTIDE SEQUENCE</scope>
    <source>
        <strain evidence="1">Mc</strain>
    </source>
</reference>
<accession>A0AA35V4E5</accession>
<dbReference type="NCBIfam" id="NF047331">
    <property type="entry name" value="phage_HTJ"/>
    <property type="match status" value="1"/>
</dbReference>
<evidence type="ECO:0000313" key="1">
    <source>
        <dbReference type="EMBL" id="CAI8819190.1"/>
    </source>
</evidence>
<dbReference type="AlphaFoldDB" id="A0AA35V4E5"/>
<protein>
    <submittedName>
        <fullName evidence="1">Uncharacterized protein</fullName>
    </submittedName>
</protein>
<sequence>MSFTPEHLQALEAAMARGERRVTFQDRSVEYRSVEELQTAIREVKRGLAAQGQPVARQIRITTNKAT</sequence>
<dbReference type="EMBL" id="OX458332">
    <property type="protein sequence ID" value="CAI8819190.1"/>
    <property type="molecule type" value="Genomic_DNA"/>
</dbReference>
<evidence type="ECO:0000313" key="2">
    <source>
        <dbReference type="Proteomes" id="UP001158598"/>
    </source>
</evidence>
<proteinExistence type="predicted"/>
<dbReference type="RefSeq" id="WP_218796960.1">
    <property type="nucleotide sequence ID" value="NZ_CP079097.1"/>
</dbReference>